<dbReference type="CDD" id="cd09898">
    <property type="entry name" value="H3TH_53EXO"/>
    <property type="match status" value="1"/>
</dbReference>
<dbReference type="InterPro" id="IPR036397">
    <property type="entry name" value="RNaseH_sf"/>
</dbReference>
<dbReference type="SMART" id="SM00279">
    <property type="entry name" value="HhH2"/>
    <property type="match status" value="1"/>
</dbReference>
<dbReference type="EC" id="2.7.7.7" evidence="2 12"/>
<dbReference type="PANTHER" id="PTHR10133:SF27">
    <property type="entry name" value="DNA POLYMERASE NU"/>
    <property type="match status" value="1"/>
</dbReference>
<dbReference type="SUPFAM" id="SSF56672">
    <property type="entry name" value="DNA/RNA polymerases"/>
    <property type="match status" value="1"/>
</dbReference>
<dbReference type="Gene3D" id="3.40.50.1010">
    <property type="entry name" value="5'-nuclease"/>
    <property type="match status" value="1"/>
</dbReference>
<dbReference type="GO" id="GO:0003887">
    <property type="term" value="F:DNA-directed DNA polymerase activity"/>
    <property type="evidence" value="ECO:0007669"/>
    <property type="project" value="UniProtKB-UniRule"/>
</dbReference>
<evidence type="ECO:0000259" key="14">
    <source>
        <dbReference type="SMART" id="SM00475"/>
    </source>
</evidence>
<gene>
    <name evidence="13" type="primary">polA</name>
    <name evidence="16" type="ORF">DB32_003877</name>
</gene>
<dbReference type="Gene3D" id="3.30.420.10">
    <property type="entry name" value="Ribonuclease H-like superfamily/Ribonuclease H"/>
    <property type="match status" value="1"/>
</dbReference>
<dbReference type="KEGG" id="samy:DB32_003877"/>
<evidence type="ECO:0000256" key="6">
    <source>
        <dbReference type="ARBA" id="ARBA00022705"/>
    </source>
</evidence>
<keyword evidence="10 13" id="KW-0234">DNA repair</keyword>
<keyword evidence="7 13" id="KW-0227">DNA damage</keyword>
<dbReference type="GO" id="GO:0008409">
    <property type="term" value="F:5'-3' exonuclease activity"/>
    <property type="evidence" value="ECO:0007669"/>
    <property type="project" value="UniProtKB-UniRule"/>
</dbReference>
<dbReference type="PRINTS" id="PR00868">
    <property type="entry name" value="DNAPOLI"/>
</dbReference>
<evidence type="ECO:0000256" key="5">
    <source>
        <dbReference type="ARBA" id="ARBA00022695"/>
    </source>
</evidence>
<keyword evidence="13" id="KW-0540">Nuclease</keyword>
<keyword evidence="13" id="KW-0269">Exonuclease</keyword>
<evidence type="ECO:0000313" key="16">
    <source>
        <dbReference type="EMBL" id="AKF06728.1"/>
    </source>
</evidence>
<dbReference type="GO" id="GO:0006302">
    <property type="term" value="P:double-strand break repair"/>
    <property type="evidence" value="ECO:0007669"/>
    <property type="project" value="TreeGrafter"/>
</dbReference>
<dbReference type="InterPro" id="IPR029060">
    <property type="entry name" value="PIN-like_dom_sf"/>
</dbReference>
<dbReference type="InterPro" id="IPR001098">
    <property type="entry name" value="DNA-dir_DNA_pol_A_palm_dom"/>
</dbReference>
<dbReference type="InterPro" id="IPR008918">
    <property type="entry name" value="HhH2"/>
</dbReference>
<comment type="catalytic activity">
    <reaction evidence="11 13">
        <text>DNA(n) + a 2'-deoxyribonucleoside 5'-triphosphate = DNA(n+1) + diphosphate</text>
        <dbReference type="Rhea" id="RHEA:22508"/>
        <dbReference type="Rhea" id="RHEA-COMP:17339"/>
        <dbReference type="Rhea" id="RHEA-COMP:17340"/>
        <dbReference type="ChEBI" id="CHEBI:33019"/>
        <dbReference type="ChEBI" id="CHEBI:61560"/>
        <dbReference type="ChEBI" id="CHEBI:173112"/>
        <dbReference type="EC" id="2.7.7.7"/>
    </reaction>
</comment>
<evidence type="ECO:0000256" key="7">
    <source>
        <dbReference type="ARBA" id="ARBA00022763"/>
    </source>
</evidence>
<keyword evidence="8 13" id="KW-0239">DNA-directed DNA polymerase</keyword>
<dbReference type="FunFam" id="1.20.1060.10:FF:000001">
    <property type="entry name" value="DNA polymerase I"/>
    <property type="match status" value="1"/>
</dbReference>
<keyword evidence="13" id="KW-0378">Hydrolase</keyword>
<dbReference type="Gene3D" id="1.10.150.20">
    <property type="entry name" value="5' to 3' exonuclease, C-terminal subdomain"/>
    <property type="match status" value="2"/>
</dbReference>
<name>A0A0F6YJ90_9BACT</name>
<dbReference type="Pfam" id="PF22619">
    <property type="entry name" value="DNA_polI_exo1"/>
    <property type="match status" value="1"/>
</dbReference>
<sequence>MAAAVLPPPGDPKTLYVMDLSGYVFRAYHAVPPLSNSKGEPTHAVHGVTAMMNKLITQRRPTYFAVAVDSRAPSFRKAIYPDYKATRKERPADLEQQADRVLEIAHAYQIPCLAEEGMEADDVIATVVKQARAMGLTVVIASADKDLLQLIQDGVVMLDSMRDRVYGPDETVEKMGVRPEQVRDYLSLTGDSSDNVPGVPGVGPKTAVQLLGQYETLDGIYAQVDAVDKKSIREKLIANKDKAYLSQQLVTLKDDVAIDLDLERLRYGGADVPKLRQLFTDLELHRAKDELERTLGREVPRGALETAPSKPAARAEIVTKPKGAAPPRLAVKSALAGDLDALRAALDAARASGGVAIHTLIEGDDPLRAQVVGVALGWREVDEVAESVEARAAYAPIGHVYLGRPDQLALDRVTELLRPVLEDRELAKRAHDLKREALVWSRRGVHIRIGEDDFDTMIASYLLDAERHAHGIEEVARLDLGDDLASLESMLPKVRGQKPRLSELEVERAMAAGTTRAALILDLEALQRQRLDEEALGELMRSMEMPLAGVLADMEQCGVRIDTAHLAQLDVGAEARVKELEKRCHEAAGHEFNVSSPRALESVLFDELKLPVIKRTKTSRSTDHEVLEELAPMHPLPDAILELRMLQKLRGTYLEALPRQIDPADQRVHTRFNQAVAATGRLSSSDPNLQNIPIRTDEGRAIRDAFVAADGFEILSADYSQIELRVLAHASGDAELVDAFTTNADVHVRTATALFGVEPEGVTREMRGRAKTVNFAVIYGQTEFALARNLRIDRAEARRYIDAFFVRYAGVTRYLQDLVHEARTTGAVRTLLGRKRVVPDIDSRNRALRFAAERIAKNTPIQGSAADILKRAMIGIHDELAARALRSRMILTVHDELVLEVATDEKDAVAKLVREKMETAFPLQVPLVVEMGFGTTWGAAH</sequence>
<proteinExistence type="inferred from homology"/>
<dbReference type="OrthoDB" id="9806424at2"/>
<evidence type="ECO:0000256" key="4">
    <source>
        <dbReference type="ARBA" id="ARBA00022679"/>
    </source>
</evidence>
<evidence type="ECO:0000256" key="9">
    <source>
        <dbReference type="ARBA" id="ARBA00023125"/>
    </source>
</evidence>
<dbReference type="SUPFAM" id="SSF88723">
    <property type="entry name" value="PIN domain-like"/>
    <property type="match status" value="1"/>
</dbReference>
<dbReference type="PANTHER" id="PTHR10133">
    <property type="entry name" value="DNA POLYMERASE I"/>
    <property type="match status" value="1"/>
</dbReference>
<dbReference type="RefSeq" id="WP_053233873.1">
    <property type="nucleotide sequence ID" value="NZ_CP011125.1"/>
</dbReference>
<dbReference type="Gene3D" id="3.30.70.370">
    <property type="match status" value="1"/>
</dbReference>
<keyword evidence="9 13" id="KW-0238">DNA-binding</keyword>
<dbReference type="SMART" id="SM00482">
    <property type="entry name" value="POLAc"/>
    <property type="match status" value="1"/>
</dbReference>
<protein>
    <recommendedName>
        <fullName evidence="3 12">DNA polymerase I</fullName>
        <ecNumber evidence="2 12">2.7.7.7</ecNumber>
    </recommendedName>
</protein>
<keyword evidence="17" id="KW-1185">Reference proteome</keyword>
<dbReference type="InterPro" id="IPR018320">
    <property type="entry name" value="DNA_polymerase_1"/>
</dbReference>
<dbReference type="GO" id="GO:0006261">
    <property type="term" value="P:DNA-templated DNA replication"/>
    <property type="evidence" value="ECO:0007669"/>
    <property type="project" value="UniProtKB-UniRule"/>
</dbReference>
<dbReference type="Pfam" id="PF00476">
    <property type="entry name" value="DNA_pol_A"/>
    <property type="match status" value="1"/>
</dbReference>
<dbReference type="InterPro" id="IPR036279">
    <property type="entry name" value="5-3_exonuclease_C_sf"/>
</dbReference>
<dbReference type="Pfam" id="PF02739">
    <property type="entry name" value="5_3_exonuc_N"/>
    <property type="match status" value="1"/>
</dbReference>
<dbReference type="SMART" id="SM00475">
    <property type="entry name" value="53EXOc"/>
    <property type="match status" value="1"/>
</dbReference>
<evidence type="ECO:0000256" key="8">
    <source>
        <dbReference type="ARBA" id="ARBA00022932"/>
    </source>
</evidence>
<keyword evidence="4 13" id="KW-0808">Transferase</keyword>
<dbReference type="SUPFAM" id="SSF47807">
    <property type="entry name" value="5' to 3' exonuclease, C-terminal subdomain"/>
    <property type="match status" value="1"/>
</dbReference>
<reference evidence="16 17" key="1">
    <citation type="submission" date="2015-03" db="EMBL/GenBank/DDBJ databases">
        <title>Genome assembly of Sandaracinus amylolyticus DSM 53668.</title>
        <authorList>
            <person name="Sharma G."/>
            <person name="Subramanian S."/>
        </authorList>
    </citation>
    <scope>NUCLEOTIDE SEQUENCE [LARGE SCALE GENOMIC DNA]</scope>
    <source>
        <strain evidence="16 17">DSM 53668</strain>
    </source>
</reference>
<dbReference type="EMBL" id="CP011125">
    <property type="protein sequence ID" value="AKF06728.1"/>
    <property type="molecule type" value="Genomic_DNA"/>
</dbReference>
<dbReference type="CDD" id="cd08637">
    <property type="entry name" value="DNA_pol_A_pol_I_C"/>
    <property type="match status" value="1"/>
</dbReference>
<dbReference type="SUPFAM" id="SSF53098">
    <property type="entry name" value="Ribonuclease H-like"/>
    <property type="match status" value="1"/>
</dbReference>
<comment type="similarity">
    <text evidence="1 13">Belongs to the DNA polymerase type-A family.</text>
</comment>
<dbReference type="FunFam" id="1.10.150.20:FF:000003">
    <property type="entry name" value="DNA polymerase I"/>
    <property type="match status" value="1"/>
</dbReference>
<accession>A0A0F6YJ90</accession>
<dbReference type="GO" id="GO:0003677">
    <property type="term" value="F:DNA binding"/>
    <property type="evidence" value="ECO:0007669"/>
    <property type="project" value="UniProtKB-UniRule"/>
</dbReference>
<evidence type="ECO:0000256" key="2">
    <source>
        <dbReference type="ARBA" id="ARBA00012417"/>
    </source>
</evidence>
<dbReference type="NCBIfam" id="TIGR00593">
    <property type="entry name" value="pola"/>
    <property type="match status" value="1"/>
</dbReference>
<evidence type="ECO:0000256" key="10">
    <source>
        <dbReference type="ARBA" id="ARBA00023204"/>
    </source>
</evidence>
<keyword evidence="6 13" id="KW-0235">DNA replication</keyword>
<dbReference type="InterPro" id="IPR002298">
    <property type="entry name" value="DNA_polymerase_A"/>
</dbReference>
<dbReference type="InterPro" id="IPR012337">
    <property type="entry name" value="RNaseH-like_sf"/>
</dbReference>
<feature type="domain" description="DNA-directed DNA polymerase family A palm" evidence="15">
    <location>
        <begin position="699"/>
        <end position="905"/>
    </location>
</feature>
<dbReference type="InterPro" id="IPR043502">
    <property type="entry name" value="DNA/RNA_pol_sf"/>
</dbReference>
<dbReference type="InterPro" id="IPR020045">
    <property type="entry name" value="DNA_polI_H3TH"/>
</dbReference>
<dbReference type="InterPro" id="IPR020046">
    <property type="entry name" value="5-3_exonucl_a-hlix_arch_N"/>
</dbReference>
<keyword evidence="5 13" id="KW-0548">Nucleotidyltransferase</keyword>
<evidence type="ECO:0000256" key="11">
    <source>
        <dbReference type="ARBA" id="ARBA00049244"/>
    </source>
</evidence>
<dbReference type="CDD" id="cd09859">
    <property type="entry name" value="PIN_53EXO"/>
    <property type="match status" value="1"/>
</dbReference>
<dbReference type="Pfam" id="PF01367">
    <property type="entry name" value="5_3_exonuc"/>
    <property type="match status" value="1"/>
</dbReference>
<evidence type="ECO:0000256" key="12">
    <source>
        <dbReference type="NCBIfam" id="TIGR00593"/>
    </source>
</evidence>
<evidence type="ECO:0000313" key="17">
    <source>
        <dbReference type="Proteomes" id="UP000034883"/>
    </source>
</evidence>
<dbReference type="NCBIfam" id="NF004397">
    <property type="entry name" value="PRK05755.1"/>
    <property type="match status" value="1"/>
</dbReference>
<evidence type="ECO:0000259" key="15">
    <source>
        <dbReference type="SMART" id="SM00482"/>
    </source>
</evidence>
<dbReference type="AlphaFoldDB" id="A0A0F6YJ90"/>
<evidence type="ECO:0000256" key="1">
    <source>
        <dbReference type="ARBA" id="ARBA00007705"/>
    </source>
</evidence>
<dbReference type="InterPro" id="IPR002421">
    <property type="entry name" value="5-3_exonuclease"/>
</dbReference>
<dbReference type="STRING" id="927083.DB32_003877"/>
<organism evidence="16 17">
    <name type="scientific">Sandaracinus amylolyticus</name>
    <dbReference type="NCBI Taxonomy" id="927083"/>
    <lineage>
        <taxon>Bacteria</taxon>
        <taxon>Pseudomonadati</taxon>
        <taxon>Myxococcota</taxon>
        <taxon>Polyangia</taxon>
        <taxon>Polyangiales</taxon>
        <taxon>Sandaracinaceae</taxon>
        <taxon>Sandaracinus</taxon>
    </lineage>
</organism>
<dbReference type="FunFam" id="1.10.150.20:FF:000002">
    <property type="entry name" value="DNA polymerase I"/>
    <property type="match status" value="1"/>
</dbReference>
<evidence type="ECO:0000256" key="13">
    <source>
        <dbReference type="RuleBase" id="RU004460"/>
    </source>
</evidence>
<dbReference type="InterPro" id="IPR054690">
    <property type="entry name" value="DNA_polI_exonuclease"/>
</dbReference>
<comment type="function">
    <text evidence="13">In addition to polymerase activity, this DNA polymerase exhibits 5'-3' exonuclease activity.</text>
</comment>
<dbReference type="Gene3D" id="1.20.1060.10">
    <property type="entry name" value="Taq DNA Polymerase, Chain T, domain 4"/>
    <property type="match status" value="1"/>
</dbReference>
<dbReference type="Proteomes" id="UP000034883">
    <property type="component" value="Chromosome"/>
</dbReference>
<feature type="domain" description="5'-3' exonuclease" evidence="14">
    <location>
        <begin position="11"/>
        <end position="268"/>
    </location>
</feature>
<evidence type="ECO:0000256" key="3">
    <source>
        <dbReference type="ARBA" id="ARBA00020311"/>
    </source>
</evidence>